<gene>
    <name evidence="2" type="ORF">LCGC14_0386090</name>
</gene>
<dbReference type="EMBL" id="LAZR01000319">
    <property type="protein sequence ID" value="KKN74860.1"/>
    <property type="molecule type" value="Genomic_DNA"/>
</dbReference>
<proteinExistence type="predicted"/>
<name>A0A0F9T0U6_9ZZZZ</name>
<reference evidence="2" key="1">
    <citation type="journal article" date="2015" name="Nature">
        <title>Complex archaea that bridge the gap between prokaryotes and eukaryotes.</title>
        <authorList>
            <person name="Spang A."/>
            <person name="Saw J.H."/>
            <person name="Jorgensen S.L."/>
            <person name="Zaremba-Niedzwiedzka K."/>
            <person name="Martijn J."/>
            <person name="Lind A.E."/>
            <person name="van Eijk R."/>
            <person name="Schleper C."/>
            <person name="Guy L."/>
            <person name="Ettema T.J."/>
        </authorList>
    </citation>
    <scope>NUCLEOTIDE SEQUENCE</scope>
</reference>
<dbReference type="InterPro" id="IPR021553">
    <property type="entry name" value="DUF3008"/>
</dbReference>
<evidence type="ECO:0000313" key="2">
    <source>
        <dbReference type="EMBL" id="KKN74860.1"/>
    </source>
</evidence>
<evidence type="ECO:0000256" key="1">
    <source>
        <dbReference type="SAM" id="MobiDB-lite"/>
    </source>
</evidence>
<feature type="region of interest" description="Disordered" evidence="1">
    <location>
        <begin position="1"/>
        <end position="54"/>
    </location>
</feature>
<accession>A0A0F9T0U6</accession>
<evidence type="ECO:0008006" key="3">
    <source>
        <dbReference type="Google" id="ProtNLM"/>
    </source>
</evidence>
<protein>
    <recommendedName>
        <fullName evidence="3">DUF3008 domain-containing protein</fullName>
    </recommendedName>
</protein>
<dbReference type="AlphaFoldDB" id="A0A0F9T0U6"/>
<comment type="caution">
    <text evidence="2">The sequence shown here is derived from an EMBL/GenBank/DDBJ whole genome shotgun (WGS) entry which is preliminary data.</text>
</comment>
<sequence length="54" mass="5685">MSPATSSEQKTAACMALAQKRGELDRTPGTPAGDMAESMSEEQLVELCGSKVVR</sequence>
<dbReference type="Pfam" id="PF11450">
    <property type="entry name" value="DUF3008"/>
    <property type="match status" value="1"/>
</dbReference>
<feature type="compositionally biased region" description="Polar residues" evidence="1">
    <location>
        <begin position="1"/>
        <end position="10"/>
    </location>
</feature>
<organism evidence="2">
    <name type="scientific">marine sediment metagenome</name>
    <dbReference type="NCBI Taxonomy" id="412755"/>
    <lineage>
        <taxon>unclassified sequences</taxon>
        <taxon>metagenomes</taxon>
        <taxon>ecological metagenomes</taxon>
    </lineage>
</organism>